<evidence type="ECO:0000313" key="5">
    <source>
        <dbReference type="Proteomes" id="UP000316238"/>
    </source>
</evidence>
<keyword evidence="2" id="KW-0812">Transmembrane</keyword>
<proteinExistence type="predicted"/>
<dbReference type="SMART" id="SM00530">
    <property type="entry name" value="HTH_XRE"/>
    <property type="match status" value="1"/>
</dbReference>
<dbReference type="Proteomes" id="UP000316238">
    <property type="component" value="Unassembled WGS sequence"/>
</dbReference>
<evidence type="ECO:0000256" key="2">
    <source>
        <dbReference type="SAM" id="Phobius"/>
    </source>
</evidence>
<dbReference type="Gene3D" id="1.10.260.40">
    <property type="entry name" value="lambda repressor-like DNA-binding domains"/>
    <property type="match status" value="1"/>
</dbReference>
<feature type="transmembrane region" description="Helical" evidence="2">
    <location>
        <begin position="126"/>
        <end position="147"/>
    </location>
</feature>
<dbReference type="InterPro" id="IPR050400">
    <property type="entry name" value="Bact_Cytoskel_RodZ"/>
</dbReference>
<dbReference type="GO" id="GO:0003677">
    <property type="term" value="F:DNA binding"/>
    <property type="evidence" value="ECO:0007669"/>
    <property type="project" value="InterPro"/>
</dbReference>
<accession>A0A521G540</accession>
<dbReference type="SUPFAM" id="SSF47413">
    <property type="entry name" value="lambda repressor-like DNA-binding domains"/>
    <property type="match status" value="1"/>
</dbReference>
<sequence length="206" mass="22538">MNRQEQSGTDKQAAVSGEHQVVSVGEMLRQLRKEKGISIRDAAKETNISASNLVAIEHENYTDLPANTFIRGQVAIYANLLGIDGNQVARRFIVEREQHQQIDGQKGSKGSGMSAKQLAEPAHVSAVTLAVMMLMLIGLFVAGFFLYTGWNPFSYLQREQTPTVQLSPAPELEKVVPPAAEEMQQQAQIQENKPVSPAEQSVPPGN</sequence>
<feature type="region of interest" description="Disordered" evidence="1">
    <location>
        <begin position="180"/>
        <end position="206"/>
    </location>
</feature>
<organism evidence="4 5">
    <name type="scientific">Candidatus Electronema aureum</name>
    <dbReference type="NCBI Taxonomy" id="2005002"/>
    <lineage>
        <taxon>Bacteria</taxon>
        <taxon>Pseudomonadati</taxon>
        <taxon>Thermodesulfobacteriota</taxon>
        <taxon>Desulfobulbia</taxon>
        <taxon>Desulfobulbales</taxon>
        <taxon>Desulfobulbaceae</taxon>
        <taxon>Candidatus Electronema</taxon>
    </lineage>
</organism>
<comment type="caution">
    <text evidence="4">The sequence shown here is derived from an EMBL/GenBank/DDBJ whole genome shotgun (WGS) entry which is preliminary data.</text>
</comment>
<keyword evidence="2" id="KW-0472">Membrane</keyword>
<feature type="compositionally biased region" description="Low complexity" evidence="1">
    <location>
        <begin position="180"/>
        <end position="191"/>
    </location>
</feature>
<dbReference type="EMBL" id="NQJD01000001">
    <property type="protein sequence ID" value="TAA76146.1"/>
    <property type="molecule type" value="Genomic_DNA"/>
</dbReference>
<dbReference type="PROSITE" id="PS50943">
    <property type="entry name" value="HTH_CROC1"/>
    <property type="match status" value="1"/>
</dbReference>
<dbReference type="InterPro" id="IPR001387">
    <property type="entry name" value="Cro/C1-type_HTH"/>
</dbReference>
<name>A0A521G540_9BACT</name>
<evidence type="ECO:0000259" key="3">
    <source>
        <dbReference type="PROSITE" id="PS50943"/>
    </source>
</evidence>
<evidence type="ECO:0000256" key="1">
    <source>
        <dbReference type="SAM" id="MobiDB-lite"/>
    </source>
</evidence>
<dbReference type="PANTHER" id="PTHR34475">
    <property type="match status" value="1"/>
</dbReference>
<keyword evidence="2" id="KW-1133">Transmembrane helix</keyword>
<dbReference type="AlphaFoldDB" id="A0A521G540"/>
<keyword evidence="5" id="KW-1185">Reference proteome</keyword>
<protein>
    <submittedName>
        <fullName evidence="4">Helix-turn-helix domain-containing protein</fullName>
    </submittedName>
</protein>
<feature type="domain" description="HTH cro/C1-type" evidence="3">
    <location>
        <begin position="28"/>
        <end position="61"/>
    </location>
</feature>
<reference evidence="4" key="1">
    <citation type="submission" date="2017-07" db="EMBL/GenBank/DDBJ databases">
        <title>The cable genome - Insights into the physiology and evolution of filamentous bacteria capable of sulfide oxidation via long distance electron transfer.</title>
        <authorList>
            <person name="Thorup C."/>
            <person name="Bjerg J.T."/>
            <person name="Schreiber L."/>
            <person name="Nielsen L.P."/>
            <person name="Kjeldsen K.U."/>
            <person name="Boesen T."/>
            <person name="Boggild A."/>
            <person name="Meysman F."/>
            <person name="Geelhoed J."/>
            <person name="Schramm A."/>
        </authorList>
    </citation>
    <scope>NUCLEOTIDE SEQUENCE [LARGE SCALE GENOMIC DNA]</scope>
    <source>
        <strain evidence="4">GS</strain>
    </source>
</reference>
<dbReference type="PANTHER" id="PTHR34475:SF1">
    <property type="entry name" value="CYTOSKELETON PROTEIN RODZ"/>
    <property type="match status" value="1"/>
</dbReference>
<evidence type="ECO:0000313" key="4">
    <source>
        <dbReference type="EMBL" id="TAA76146.1"/>
    </source>
</evidence>
<dbReference type="CDD" id="cd00093">
    <property type="entry name" value="HTH_XRE"/>
    <property type="match status" value="1"/>
</dbReference>
<gene>
    <name evidence="4" type="ORF">CDV28_10142</name>
</gene>
<dbReference type="Pfam" id="PF13413">
    <property type="entry name" value="HTH_25"/>
    <property type="match status" value="1"/>
</dbReference>
<dbReference type="InterPro" id="IPR010982">
    <property type="entry name" value="Lambda_DNA-bd_dom_sf"/>
</dbReference>